<dbReference type="KEGG" id="cai:Caci_5517"/>
<reference evidence="2 3" key="1">
    <citation type="journal article" date="2009" name="Stand. Genomic Sci.">
        <title>Complete genome sequence of Catenulispora acidiphila type strain (ID 139908).</title>
        <authorList>
            <person name="Copeland A."/>
            <person name="Lapidus A."/>
            <person name="Glavina Del Rio T."/>
            <person name="Nolan M."/>
            <person name="Lucas S."/>
            <person name="Chen F."/>
            <person name="Tice H."/>
            <person name="Cheng J.F."/>
            <person name="Bruce D."/>
            <person name="Goodwin L."/>
            <person name="Pitluck S."/>
            <person name="Mikhailova N."/>
            <person name="Pati A."/>
            <person name="Ivanova N."/>
            <person name="Mavromatis K."/>
            <person name="Chen A."/>
            <person name="Palaniappan K."/>
            <person name="Chain P."/>
            <person name="Land M."/>
            <person name="Hauser L."/>
            <person name="Chang Y.J."/>
            <person name="Jeffries C.D."/>
            <person name="Chertkov O."/>
            <person name="Brettin T."/>
            <person name="Detter J.C."/>
            <person name="Han C."/>
            <person name="Ali Z."/>
            <person name="Tindall B.J."/>
            <person name="Goker M."/>
            <person name="Bristow J."/>
            <person name="Eisen J.A."/>
            <person name="Markowitz V."/>
            <person name="Hugenholtz P."/>
            <person name="Kyrpides N.C."/>
            <person name="Klenk H.P."/>
        </authorList>
    </citation>
    <scope>NUCLEOTIDE SEQUENCE [LARGE SCALE GENOMIC DNA]</scope>
    <source>
        <strain evidence="3">DSM 44928 / JCM 14897 / NBRC 102108 / NRRL B-24433 / ID139908</strain>
    </source>
</reference>
<dbReference type="Proteomes" id="UP000000851">
    <property type="component" value="Chromosome"/>
</dbReference>
<feature type="compositionally biased region" description="Basic residues" evidence="1">
    <location>
        <begin position="58"/>
        <end position="78"/>
    </location>
</feature>
<protein>
    <submittedName>
        <fullName evidence="2">LigA</fullName>
    </submittedName>
</protein>
<organism evidence="2 3">
    <name type="scientific">Catenulispora acidiphila (strain DSM 44928 / JCM 14897 / NBRC 102108 / NRRL B-24433 / ID139908)</name>
    <dbReference type="NCBI Taxonomy" id="479433"/>
    <lineage>
        <taxon>Bacteria</taxon>
        <taxon>Bacillati</taxon>
        <taxon>Actinomycetota</taxon>
        <taxon>Actinomycetes</taxon>
        <taxon>Catenulisporales</taxon>
        <taxon>Catenulisporaceae</taxon>
        <taxon>Catenulispora</taxon>
    </lineage>
</organism>
<feature type="region of interest" description="Disordered" evidence="1">
    <location>
        <begin position="150"/>
        <end position="251"/>
    </location>
</feature>
<evidence type="ECO:0000313" key="2">
    <source>
        <dbReference type="EMBL" id="ACU74376.1"/>
    </source>
</evidence>
<dbReference type="InParanoid" id="C7QAQ3"/>
<dbReference type="AlphaFoldDB" id="C7QAQ3"/>
<keyword evidence="3" id="KW-1185">Reference proteome</keyword>
<dbReference type="STRING" id="479433.Caci_5517"/>
<sequence>MSHRGRLPNTCPVNAFGSGPRREWATGSGAERCTRCHLLAANTGVAVRSGVTPPADLRRKHSPGRAARAGRRRRRAGGTHRVAGVSVGAGRRGRRRGRCGASRVVRTRTVRLRLREARLGAREAPLPARDTKPPARETRLRLRGARLRRRALPRSPARRNRRHGVWSSRRGLHVRRPSPNADGCAPPRKAAGHSLEDRPAGMGSAGLACRDPSCGKRRAAPRCRYFGRSEGCVSGRGGSGRERGRAPRSRS</sequence>
<proteinExistence type="predicted"/>
<feature type="compositionally biased region" description="Basic residues" evidence="1">
    <location>
        <begin position="150"/>
        <end position="176"/>
    </location>
</feature>
<name>C7QAQ3_CATAD</name>
<evidence type="ECO:0000256" key="1">
    <source>
        <dbReference type="SAM" id="MobiDB-lite"/>
    </source>
</evidence>
<feature type="region of interest" description="Disordered" evidence="1">
    <location>
        <begin position="50"/>
        <end position="101"/>
    </location>
</feature>
<accession>C7QAQ3</accession>
<evidence type="ECO:0000313" key="3">
    <source>
        <dbReference type="Proteomes" id="UP000000851"/>
    </source>
</evidence>
<gene>
    <name evidence="2" type="ordered locus">Caci_5517</name>
</gene>
<dbReference type="EMBL" id="CP001700">
    <property type="protein sequence ID" value="ACU74376.1"/>
    <property type="molecule type" value="Genomic_DNA"/>
</dbReference>
<dbReference type="HOGENOM" id="CLU_1105580_0_0_11"/>